<sequence length="798" mass="85192">MKTRTTLLTLLLNGLSLGLFAQIPLVYSAENTGANCAAPPLPAFGQLPVVEPLTDPFMWSDGRGRSTSFSDWECRRNEIKAEVERYEIGTKPAQPQNITASYAAGTLTVNVTVNGQTLTLTAAVALPTTGTGPFPAIIGMNSATGSLPADVFTSRNVARITYSHNQVTTYGNPQLTDPYYRLYPDQNLDNAGQYSAWAWGVSRLIDGLALVQASLPIDMSHIGVTGCSYAGKMALFSGAFDERIALTIAQESGGGGAPAWRVSETLGAVEKLDATDYKWFREDMRQFNGANVAKLPHDHHELMAMIAPRALLVTANTDFEWLANPSAYVSARAAHEVWKAFGIADRFGFYIDGSHGHCAIPTTQRPAIEAFVDKFLLGNTSVSTNITTHPYPALDYQRWYRWWGTNNPVLPAEPLGKRIWAEAECATVGANWEVVNDAEAANGKYVRVKSGFSSPTTPPAGATAALTLPFTIDSAATYNIVARQSVPTGEEYGYWLKIDEGPFQAVSSQLIGNTGFETGLTGWTTLNTTGATITANTVAAEAHTGTGSMKVVNPTAQPGNQWRVQVTSAAFSTTVGKQYVISYWVRAASAGGSIRLSTGPSGAQYQADQTIGTAWQQVSWTITASLASTTFLFDMGQVANTYYIDDASVKEVNTGSGWNWTKLRDAVLPIGPHTLTIAYNAGGGTKLDKVVLATSMASISGLGAAGTNCTVTANATSAADKGIDVYPNPAHGAINIQLGTNQLRVKSIDVVDVTGRVLMRAAVGKQATLSIPSGKLLPGVYILRFHGDETRAQRVVVQ</sequence>
<evidence type="ECO:0000259" key="6">
    <source>
        <dbReference type="Pfam" id="PF18962"/>
    </source>
</evidence>
<keyword evidence="1" id="KW-0719">Serine esterase</keyword>
<organism evidence="8 9">
    <name type="scientific">Hymenobacter lucidus</name>
    <dbReference type="NCBI Taxonomy" id="2880930"/>
    <lineage>
        <taxon>Bacteria</taxon>
        <taxon>Pseudomonadati</taxon>
        <taxon>Bacteroidota</taxon>
        <taxon>Cytophagia</taxon>
        <taxon>Cytophagales</taxon>
        <taxon>Hymenobacteraceae</taxon>
        <taxon>Hymenobacter</taxon>
    </lineage>
</organism>
<dbReference type="InterPro" id="IPR026444">
    <property type="entry name" value="Secre_tail"/>
</dbReference>
<evidence type="ECO:0000313" key="9">
    <source>
        <dbReference type="Proteomes" id="UP001165296"/>
    </source>
</evidence>
<dbReference type="InterPro" id="IPR008979">
    <property type="entry name" value="Galactose-bd-like_sf"/>
</dbReference>
<proteinExistence type="predicted"/>
<evidence type="ECO:0000256" key="1">
    <source>
        <dbReference type="ARBA" id="ARBA00022487"/>
    </source>
</evidence>
<dbReference type="RefSeq" id="WP_226171536.1">
    <property type="nucleotide sequence ID" value="NZ_JAJADR010000001.1"/>
</dbReference>
<reference evidence="8" key="1">
    <citation type="submission" date="2021-10" db="EMBL/GenBank/DDBJ databases">
        <authorList>
            <person name="Dean J.D."/>
            <person name="Kim M.K."/>
            <person name="Newey C.N."/>
            <person name="Stoker T.S."/>
            <person name="Thompson D.W."/>
            <person name="Grose J.H."/>
        </authorList>
    </citation>
    <scope>NUCLEOTIDE SEQUENCE</scope>
    <source>
        <strain evidence="8">BT178</strain>
    </source>
</reference>
<evidence type="ECO:0000256" key="4">
    <source>
        <dbReference type="SAM" id="SignalP"/>
    </source>
</evidence>
<feature type="domain" description="CBM-cenC" evidence="5">
    <location>
        <begin position="509"/>
        <end position="629"/>
    </location>
</feature>
<dbReference type="Pfam" id="PF22244">
    <property type="entry name" value="GCE_fung"/>
    <property type="match status" value="1"/>
</dbReference>
<dbReference type="Gene3D" id="3.40.50.1820">
    <property type="entry name" value="alpha/beta hydrolase"/>
    <property type="match status" value="1"/>
</dbReference>
<name>A0ABS8AKX2_9BACT</name>
<dbReference type="InterPro" id="IPR029058">
    <property type="entry name" value="AB_hydrolase_fold"/>
</dbReference>
<accession>A0ABS8AKX2</accession>
<dbReference type="SUPFAM" id="SSF53474">
    <property type="entry name" value="alpha/beta-Hydrolases"/>
    <property type="match status" value="1"/>
</dbReference>
<dbReference type="SUPFAM" id="SSF49785">
    <property type="entry name" value="Galactose-binding domain-like"/>
    <property type="match status" value="1"/>
</dbReference>
<dbReference type="NCBIfam" id="TIGR04183">
    <property type="entry name" value="Por_Secre_tail"/>
    <property type="match status" value="1"/>
</dbReference>
<evidence type="ECO:0000313" key="8">
    <source>
        <dbReference type="EMBL" id="MCB2406860.1"/>
    </source>
</evidence>
<evidence type="ECO:0000256" key="3">
    <source>
        <dbReference type="ARBA" id="ARBA00022801"/>
    </source>
</evidence>
<keyword evidence="2 4" id="KW-0732">Signal</keyword>
<feature type="domain" description="Secretion system C-terminal sorting" evidence="6">
    <location>
        <begin position="725"/>
        <end position="797"/>
    </location>
</feature>
<evidence type="ECO:0000256" key="2">
    <source>
        <dbReference type="ARBA" id="ARBA00022729"/>
    </source>
</evidence>
<protein>
    <submittedName>
        <fullName evidence="8">T9SS type A sorting domain-containing protein</fullName>
    </submittedName>
</protein>
<feature type="chain" id="PRO_5045682121" evidence="4">
    <location>
        <begin position="22"/>
        <end position="798"/>
    </location>
</feature>
<feature type="signal peptide" evidence="4">
    <location>
        <begin position="1"/>
        <end position="21"/>
    </location>
</feature>
<keyword evidence="9" id="KW-1185">Reference proteome</keyword>
<keyword evidence="3" id="KW-0378">Hydrolase</keyword>
<feature type="domain" description="4-O-methyl-glucuronoyl methylesterase-like" evidence="7">
    <location>
        <begin position="109"/>
        <end position="342"/>
    </location>
</feature>
<dbReference type="Pfam" id="PF02018">
    <property type="entry name" value="CBM_4_9"/>
    <property type="match status" value="1"/>
</dbReference>
<dbReference type="Proteomes" id="UP001165296">
    <property type="component" value="Unassembled WGS sequence"/>
</dbReference>
<dbReference type="EMBL" id="JAJADR010000001">
    <property type="protein sequence ID" value="MCB2406860.1"/>
    <property type="molecule type" value="Genomic_DNA"/>
</dbReference>
<dbReference type="InterPro" id="IPR003305">
    <property type="entry name" value="CenC_carb-bd"/>
</dbReference>
<gene>
    <name evidence="8" type="ORF">LGH74_02620</name>
</gene>
<evidence type="ECO:0000259" key="7">
    <source>
        <dbReference type="Pfam" id="PF22244"/>
    </source>
</evidence>
<dbReference type="Pfam" id="PF18962">
    <property type="entry name" value="Por_Secre_tail"/>
    <property type="match status" value="1"/>
</dbReference>
<evidence type="ECO:0000259" key="5">
    <source>
        <dbReference type="Pfam" id="PF02018"/>
    </source>
</evidence>
<dbReference type="InterPro" id="IPR054579">
    <property type="entry name" value="GCE-like_dom"/>
</dbReference>
<dbReference type="Gene3D" id="2.60.120.260">
    <property type="entry name" value="Galactose-binding domain-like"/>
    <property type="match status" value="1"/>
</dbReference>
<comment type="caution">
    <text evidence="8">The sequence shown here is derived from an EMBL/GenBank/DDBJ whole genome shotgun (WGS) entry which is preliminary data.</text>
</comment>